<name>A0ABV7TMU1_9RHOB</name>
<dbReference type="EMBL" id="JBHRXI010000016">
    <property type="protein sequence ID" value="MFC3615145.1"/>
    <property type="molecule type" value="Genomic_DNA"/>
</dbReference>
<dbReference type="Proteomes" id="UP001595629">
    <property type="component" value="Unassembled WGS sequence"/>
</dbReference>
<keyword evidence="1" id="KW-1133">Transmembrane helix</keyword>
<feature type="transmembrane region" description="Helical" evidence="1">
    <location>
        <begin position="27"/>
        <end position="54"/>
    </location>
</feature>
<keyword evidence="1" id="KW-0812">Transmembrane</keyword>
<comment type="caution">
    <text evidence="2">The sequence shown here is derived from an EMBL/GenBank/DDBJ whole genome shotgun (WGS) entry which is preliminary data.</text>
</comment>
<sequence>MIRLAGLLFSLISTALAGTGVIVVLVAGFVSLPAILGAAIAGAVLAAPVSWLLAKRLYEA</sequence>
<evidence type="ECO:0000313" key="3">
    <source>
        <dbReference type="Proteomes" id="UP001595629"/>
    </source>
</evidence>
<dbReference type="RefSeq" id="WP_386736409.1">
    <property type="nucleotide sequence ID" value="NZ_JBHRXI010000016.1"/>
</dbReference>
<evidence type="ECO:0000313" key="2">
    <source>
        <dbReference type="EMBL" id="MFC3615145.1"/>
    </source>
</evidence>
<reference evidence="3" key="1">
    <citation type="journal article" date="2019" name="Int. J. Syst. Evol. Microbiol.">
        <title>The Global Catalogue of Microorganisms (GCM) 10K type strain sequencing project: providing services to taxonomists for standard genome sequencing and annotation.</title>
        <authorList>
            <consortium name="The Broad Institute Genomics Platform"/>
            <consortium name="The Broad Institute Genome Sequencing Center for Infectious Disease"/>
            <person name="Wu L."/>
            <person name="Ma J."/>
        </authorList>
    </citation>
    <scope>NUCLEOTIDE SEQUENCE [LARGE SCALE GENOMIC DNA]</scope>
    <source>
        <strain evidence="3">KCTC 42911</strain>
    </source>
</reference>
<proteinExistence type="predicted"/>
<accession>A0ABV7TMU1</accession>
<evidence type="ECO:0000256" key="1">
    <source>
        <dbReference type="SAM" id="Phobius"/>
    </source>
</evidence>
<keyword evidence="3" id="KW-1185">Reference proteome</keyword>
<protein>
    <recommendedName>
        <fullName evidence="4">CTP synthetase</fullName>
    </recommendedName>
</protein>
<organism evidence="2 3">
    <name type="scientific">Lutimaribacter marinistellae</name>
    <dbReference type="NCBI Taxonomy" id="1820329"/>
    <lineage>
        <taxon>Bacteria</taxon>
        <taxon>Pseudomonadati</taxon>
        <taxon>Pseudomonadota</taxon>
        <taxon>Alphaproteobacteria</taxon>
        <taxon>Rhodobacterales</taxon>
        <taxon>Roseobacteraceae</taxon>
        <taxon>Lutimaribacter</taxon>
    </lineage>
</organism>
<gene>
    <name evidence="2" type="ORF">ACFORG_15375</name>
</gene>
<keyword evidence="1" id="KW-0472">Membrane</keyword>
<evidence type="ECO:0008006" key="4">
    <source>
        <dbReference type="Google" id="ProtNLM"/>
    </source>
</evidence>